<dbReference type="AlphaFoldDB" id="A0A926Z753"/>
<evidence type="ECO:0000256" key="4">
    <source>
        <dbReference type="ARBA" id="ARBA00022982"/>
    </source>
</evidence>
<keyword evidence="6" id="KW-0411">Iron-sulfur</keyword>
<keyword evidence="2" id="KW-0001">2Fe-2S</keyword>
<dbReference type="PANTHER" id="PTHR37424">
    <property type="entry name" value="BACTERIOFERRITIN-ASSOCIATED FERREDOXIN"/>
    <property type="match status" value="1"/>
</dbReference>
<evidence type="ECO:0000259" key="9">
    <source>
        <dbReference type="Pfam" id="PF04324"/>
    </source>
</evidence>
<keyword evidence="4" id="KW-0249">Electron transport</keyword>
<gene>
    <name evidence="10" type="ORF">H6F44_15285</name>
</gene>
<keyword evidence="3" id="KW-0479">Metal-binding</keyword>
<dbReference type="GO" id="GO:0051537">
    <property type="term" value="F:2 iron, 2 sulfur cluster binding"/>
    <property type="evidence" value="ECO:0007669"/>
    <property type="project" value="UniProtKB-KW"/>
</dbReference>
<dbReference type="InterPro" id="IPR052371">
    <property type="entry name" value="BFD-associated_ferredoxin"/>
</dbReference>
<keyword evidence="11" id="KW-1185">Reference proteome</keyword>
<evidence type="ECO:0000256" key="2">
    <source>
        <dbReference type="ARBA" id="ARBA00022714"/>
    </source>
</evidence>
<dbReference type="Proteomes" id="UP000631421">
    <property type="component" value="Unassembled WGS sequence"/>
</dbReference>
<dbReference type="InterPro" id="IPR007419">
    <property type="entry name" value="BFD-like_2Fe2S-bd_dom"/>
</dbReference>
<dbReference type="EMBL" id="JACJPY010000054">
    <property type="protein sequence ID" value="MBD2151473.1"/>
    <property type="molecule type" value="Genomic_DNA"/>
</dbReference>
<evidence type="ECO:0000313" key="10">
    <source>
        <dbReference type="EMBL" id="MBD2151473.1"/>
    </source>
</evidence>
<evidence type="ECO:0000313" key="11">
    <source>
        <dbReference type="Proteomes" id="UP000631421"/>
    </source>
</evidence>
<evidence type="ECO:0000256" key="6">
    <source>
        <dbReference type="ARBA" id="ARBA00023014"/>
    </source>
</evidence>
<evidence type="ECO:0000256" key="7">
    <source>
        <dbReference type="ARBA" id="ARBA00039386"/>
    </source>
</evidence>
<feature type="domain" description="BFD-like [2Fe-2S]-binding" evidence="9">
    <location>
        <begin position="2"/>
        <end position="50"/>
    </location>
</feature>
<evidence type="ECO:0000256" key="1">
    <source>
        <dbReference type="ARBA" id="ARBA00022448"/>
    </source>
</evidence>
<dbReference type="Pfam" id="PF04324">
    <property type="entry name" value="Fer2_BFD"/>
    <property type="match status" value="1"/>
</dbReference>
<keyword evidence="5" id="KW-0408">Iron</keyword>
<accession>A0A926Z753</accession>
<comment type="similarity">
    <text evidence="8">Belongs to the Bfd family.</text>
</comment>
<evidence type="ECO:0000256" key="3">
    <source>
        <dbReference type="ARBA" id="ARBA00022723"/>
    </source>
</evidence>
<dbReference type="GO" id="GO:0046872">
    <property type="term" value="F:metal ion binding"/>
    <property type="evidence" value="ECO:0007669"/>
    <property type="project" value="UniProtKB-KW"/>
</dbReference>
<sequence>MYVCICHSITEKDIQKAVNNGASSVMKLAELTMLGTQCGNCTKYADQVLSRCVCKSAIAD</sequence>
<keyword evidence="1" id="KW-0813">Transport</keyword>
<reference evidence="10" key="1">
    <citation type="journal article" date="2015" name="ISME J.">
        <title>Draft Genome Sequence of Streptomyces incarnatus NRRL8089, which Produces the Nucleoside Antibiotic Sinefungin.</title>
        <authorList>
            <person name="Oshima K."/>
            <person name="Hattori M."/>
            <person name="Shimizu H."/>
            <person name="Fukuda K."/>
            <person name="Nemoto M."/>
            <person name="Inagaki K."/>
            <person name="Tamura T."/>
        </authorList>
    </citation>
    <scope>NUCLEOTIDE SEQUENCE</scope>
    <source>
        <strain evidence="10">FACHB-1277</strain>
    </source>
</reference>
<evidence type="ECO:0000256" key="8">
    <source>
        <dbReference type="ARBA" id="ARBA00046332"/>
    </source>
</evidence>
<organism evidence="10 11">
    <name type="scientific">Pseudanabaena cinerea FACHB-1277</name>
    <dbReference type="NCBI Taxonomy" id="2949581"/>
    <lineage>
        <taxon>Bacteria</taxon>
        <taxon>Bacillati</taxon>
        <taxon>Cyanobacteriota</taxon>
        <taxon>Cyanophyceae</taxon>
        <taxon>Pseudanabaenales</taxon>
        <taxon>Pseudanabaenaceae</taxon>
        <taxon>Pseudanabaena</taxon>
        <taxon>Pseudanabaena cinerea</taxon>
    </lineage>
</organism>
<dbReference type="InterPro" id="IPR041854">
    <property type="entry name" value="BFD-like_2Fe2S-bd_dom_sf"/>
</dbReference>
<evidence type="ECO:0000256" key="5">
    <source>
        <dbReference type="ARBA" id="ARBA00023004"/>
    </source>
</evidence>
<comment type="caution">
    <text evidence="10">The sequence shown here is derived from an EMBL/GenBank/DDBJ whole genome shotgun (WGS) entry which is preliminary data.</text>
</comment>
<dbReference type="Gene3D" id="1.10.10.1100">
    <property type="entry name" value="BFD-like [2Fe-2S]-binding domain"/>
    <property type="match status" value="1"/>
</dbReference>
<dbReference type="RefSeq" id="WP_190351890.1">
    <property type="nucleotide sequence ID" value="NZ_JACJPY010000054.1"/>
</dbReference>
<proteinExistence type="inferred from homology"/>
<name>A0A926Z753_9CYAN</name>
<protein>
    <recommendedName>
        <fullName evidence="7">Bacterioferritin-associated ferredoxin</fullName>
    </recommendedName>
</protein>
<reference evidence="10" key="2">
    <citation type="submission" date="2020-08" db="EMBL/GenBank/DDBJ databases">
        <authorList>
            <person name="Chen M."/>
            <person name="Teng W."/>
            <person name="Zhao L."/>
            <person name="Hu C."/>
            <person name="Zhou Y."/>
            <person name="Han B."/>
            <person name="Song L."/>
            <person name="Shu W."/>
        </authorList>
    </citation>
    <scope>NUCLEOTIDE SEQUENCE</scope>
    <source>
        <strain evidence="10">FACHB-1277</strain>
    </source>
</reference>
<dbReference type="PANTHER" id="PTHR37424:SF1">
    <property type="entry name" value="BACTERIOFERRITIN-ASSOCIATED FERREDOXIN"/>
    <property type="match status" value="1"/>
</dbReference>